<reference evidence="3" key="1">
    <citation type="submission" date="2025-08" db="UniProtKB">
        <authorList>
            <consortium name="RefSeq"/>
        </authorList>
    </citation>
    <scope>IDENTIFICATION</scope>
</reference>
<dbReference type="CDD" id="cd05819">
    <property type="entry name" value="NHL"/>
    <property type="match status" value="1"/>
</dbReference>
<dbReference type="OrthoDB" id="10016859at2759"/>
<dbReference type="Proteomes" id="UP000694845">
    <property type="component" value="Unplaced"/>
</dbReference>
<dbReference type="InterPro" id="IPR011042">
    <property type="entry name" value="6-blade_b-propeller_TolB-like"/>
</dbReference>
<dbReference type="SUPFAM" id="SSF101898">
    <property type="entry name" value="NHL repeat"/>
    <property type="match status" value="1"/>
</dbReference>
<dbReference type="GO" id="GO:0061630">
    <property type="term" value="F:ubiquitin protein ligase activity"/>
    <property type="evidence" value="ECO:0007669"/>
    <property type="project" value="TreeGrafter"/>
</dbReference>
<accession>A0A8B7YQ09</accession>
<feature type="region of interest" description="Disordered" evidence="1">
    <location>
        <begin position="1"/>
        <end position="26"/>
    </location>
</feature>
<dbReference type="Gene3D" id="2.120.10.30">
    <property type="entry name" value="TolB, C-terminal domain"/>
    <property type="match status" value="1"/>
</dbReference>
<dbReference type="RefSeq" id="XP_022093511.1">
    <property type="nucleotide sequence ID" value="XM_022237819.1"/>
</dbReference>
<dbReference type="GO" id="GO:0008270">
    <property type="term" value="F:zinc ion binding"/>
    <property type="evidence" value="ECO:0007669"/>
    <property type="project" value="UniProtKB-KW"/>
</dbReference>
<dbReference type="GO" id="GO:0043161">
    <property type="term" value="P:proteasome-mediated ubiquitin-dependent protein catabolic process"/>
    <property type="evidence" value="ECO:0007669"/>
    <property type="project" value="TreeGrafter"/>
</dbReference>
<dbReference type="GeneID" id="110980812"/>
<evidence type="ECO:0000256" key="1">
    <source>
        <dbReference type="SAM" id="MobiDB-lite"/>
    </source>
</evidence>
<organism evidence="2 3">
    <name type="scientific">Acanthaster planci</name>
    <name type="common">Crown-of-thorns starfish</name>
    <dbReference type="NCBI Taxonomy" id="133434"/>
    <lineage>
        <taxon>Eukaryota</taxon>
        <taxon>Metazoa</taxon>
        <taxon>Echinodermata</taxon>
        <taxon>Eleutherozoa</taxon>
        <taxon>Asterozoa</taxon>
        <taxon>Asteroidea</taxon>
        <taxon>Valvatacea</taxon>
        <taxon>Valvatida</taxon>
        <taxon>Acanthasteridae</taxon>
        <taxon>Acanthaster</taxon>
    </lineage>
</organism>
<dbReference type="PANTHER" id="PTHR24104:SF25">
    <property type="entry name" value="PROTEIN LIN-41"/>
    <property type="match status" value="1"/>
</dbReference>
<name>A0A8B7YQ09_ACAPL</name>
<dbReference type="InterPro" id="IPR050952">
    <property type="entry name" value="TRIM-NHL_E3_ligases"/>
</dbReference>
<dbReference type="AlphaFoldDB" id="A0A8B7YQ09"/>
<proteinExistence type="predicted"/>
<sequence>MDNDGIENEPGREVKAGQPDGQNGLPTLGKKWTLWMDIKQGGCLGEQGVVGYCMDVAVHSDGSIIIADTEGNRLIKLGPSGDQLRWVHPEADQPGCIDNPTGVAVNADDQLLVLDDNTSLKILSQEGELVQQFTPLMESGGVPSCIAVDGQCQIAIGDEENDVIMLFTPKGSVIKTIKAPMIADYLTVDSKGNFLYTNFSESKMLSVDCHGNEVFCKDTVGESGQPIHPSGVCCDSAGDIYVSAQASPNIQSGGIHHFDPEGRYKGQVILGLSNPFGIVFTPGGQLVVADGVSVKIFHSA</sequence>
<keyword evidence="2" id="KW-1185">Reference proteome</keyword>
<dbReference type="GO" id="GO:0000209">
    <property type="term" value="P:protein polyubiquitination"/>
    <property type="evidence" value="ECO:0007669"/>
    <property type="project" value="TreeGrafter"/>
</dbReference>
<protein>
    <submittedName>
        <fullName evidence="3">Uncharacterized protein LOC110980812</fullName>
    </submittedName>
</protein>
<evidence type="ECO:0000313" key="3">
    <source>
        <dbReference type="RefSeq" id="XP_022093511.1"/>
    </source>
</evidence>
<dbReference type="KEGG" id="aplc:110980812"/>
<gene>
    <name evidence="3" type="primary">LOC110980812</name>
</gene>
<dbReference type="OMA" id="GVPSCIA"/>
<evidence type="ECO:0000313" key="2">
    <source>
        <dbReference type="Proteomes" id="UP000694845"/>
    </source>
</evidence>
<dbReference type="PANTHER" id="PTHR24104">
    <property type="entry name" value="E3 UBIQUITIN-PROTEIN LIGASE NHLRC1-RELATED"/>
    <property type="match status" value="1"/>
</dbReference>